<dbReference type="InterPro" id="IPR000177">
    <property type="entry name" value="Apple"/>
</dbReference>
<feature type="chain" id="PRO_5017961251" evidence="4">
    <location>
        <begin position="20"/>
        <end position="210"/>
    </location>
</feature>
<dbReference type="Proteomes" id="UP000276133">
    <property type="component" value="Unassembled WGS sequence"/>
</dbReference>
<keyword evidence="2" id="KW-1015">Disulfide bond</keyword>
<dbReference type="SUPFAM" id="SSF57414">
    <property type="entry name" value="Hairpin loop containing domain-like"/>
    <property type="match status" value="1"/>
</dbReference>
<dbReference type="PROSITE" id="PS50948">
    <property type="entry name" value="PAN"/>
    <property type="match status" value="1"/>
</dbReference>
<evidence type="ECO:0000256" key="3">
    <source>
        <dbReference type="SAM" id="MobiDB-lite"/>
    </source>
</evidence>
<sequence>MKSFFLVCVLLGLSALAIAQQCTYETNIDYFGNDLSTYPVFKKSIDECCAACGTTAACNAWTFLPVTGACWLKYSVGSRRFVSDGRYSGVKQSGGQVTGTTITTTRITSSSSSPSSSPSTSPLTTRTTSTESTSTKVTGCFIETNINYAGNDLKGVGSVENASDCCNLCGLTEGCEAWSYYVEYSYCYLKSSSANKDSYEGMLSGVKAQV</sequence>
<reference evidence="6 7" key="1">
    <citation type="journal article" date="2018" name="Sci. Rep.">
        <title>Genomic signatures of local adaptation to the degree of environmental predictability in rotifers.</title>
        <authorList>
            <person name="Franch-Gras L."/>
            <person name="Hahn C."/>
            <person name="Garcia-Roger E.M."/>
            <person name="Carmona M.J."/>
            <person name="Serra M."/>
            <person name="Gomez A."/>
        </authorList>
    </citation>
    <scope>NUCLEOTIDE SEQUENCE [LARGE SCALE GENOMIC DNA]</scope>
    <source>
        <strain evidence="6">HYR1</strain>
    </source>
</reference>
<dbReference type="Gene3D" id="3.50.4.10">
    <property type="entry name" value="Hepatocyte Growth Factor"/>
    <property type="match status" value="2"/>
</dbReference>
<evidence type="ECO:0000256" key="2">
    <source>
        <dbReference type="ARBA" id="ARBA00023157"/>
    </source>
</evidence>
<evidence type="ECO:0000256" key="4">
    <source>
        <dbReference type="SAM" id="SignalP"/>
    </source>
</evidence>
<keyword evidence="7" id="KW-1185">Reference proteome</keyword>
<dbReference type="EMBL" id="REGN01001904">
    <property type="protein sequence ID" value="RNA31728.1"/>
    <property type="molecule type" value="Genomic_DNA"/>
</dbReference>
<dbReference type="AlphaFoldDB" id="A0A3M7S822"/>
<dbReference type="OrthoDB" id="148079at2759"/>
<keyword evidence="4" id="KW-0732">Signal</keyword>
<evidence type="ECO:0000313" key="7">
    <source>
        <dbReference type="Proteomes" id="UP000276133"/>
    </source>
</evidence>
<evidence type="ECO:0000313" key="6">
    <source>
        <dbReference type="EMBL" id="RNA31728.1"/>
    </source>
</evidence>
<gene>
    <name evidence="6" type="ORF">BpHYR1_013787</name>
</gene>
<dbReference type="PANTHER" id="PTHR33946">
    <property type="match status" value="1"/>
</dbReference>
<feature type="signal peptide" evidence="4">
    <location>
        <begin position="1"/>
        <end position="19"/>
    </location>
</feature>
<dbReference type="GO" id="GO:0005576">
    <property type="term" value="C:extracellular region"/>
    <property type="evidence" value="ECO:0007669"/>
    <property type="project" value="InterPro"/>
</dbReference>
<keyword evidence="1" id="KW-0677">Repeat</keyword>
<proteinExistence type="predicted"/>
<evidence type="ECO:0000259" key="5">
    <source>
        <dbReference type="PROSITE" id="PS50948"/>
    </source>
</evidence>
<dbReference type="SMART" id="SM00223">
    <property type="entry name" value="APPLE"/>
    <property type="match status" value="2"/>
</dbReference>
<evidence type="ECO:0000256" key="1">
    <source>
        <dbReference type="ARBA" id="ARBA00022737"/>
    </source>
</evidence>
<name>A0A3M7S822_BRAPC</name>
<feature type="domain" description="Apple" evidence="5">
    <location>
        <begin position="140"/>
        <end position="210"/>
    </location>
</feature>
<dbReference type="Pfam" id="PF14295">
    <property type="entry name" value="PAN_4"/>
    <property type="match status" value="2"/>
</dbReference>
<dbReference type="PANTHER" id="PTHR33946:SF4">
    <property type="entry name" value="COAGULATION FACTOR XI"/>
    <property type="match status" value="1"/>
</dbReference>
<feature type="region of interest" description="Disordered" evidence="3">
    <location>
        <begin position="106"/>
        <end position="131"/>
    </location>
</feature>
<dbReference type="GO" id="GO:0006508">
    <property type="term" value="P:proteolysis"/>
    <property type="evidence" value="ECO:0007669"/>
    <property type="project" value="InterPro"/>
</dbReference>
<dbReference type="InterPro" id="IPR003609">
    <property type="entry name" value="Pan_app"/>
</dbReference>
<organism evidence="6 7">
    <name type="scientific">Brachionus plicatilis</name>
    <name type="common">Marine rotifer</name>
    <name type="synonym">Brachionus muelleri</name>
    <dbReference type="NCBI Taxonomy" id="10195"/>
    <lineage>
        <taxon>Eukaryota</taxon>
        <taxon>Metazoa</taxon>
        <taxon>Spiralia</taxon>
        <taxon>Gnathifera</taxon>
        <taxon>Rotifera</taxon>
        <taxon>Eurotatoria</taxon>
        <taxon>Monogononta</taxon>
        <taxon>Pseudotrocha</taxon>
        <taxon>Ploima</taxon>
        <taxon>Brachionidae</taxon>
        <taxon>Brachionus</taxon>
    </lineage>
</organism>
<protein>
    <submittedName>
        <fullName evidence="6">Cellulose binding elicitor</fullName>
    </submittedName>
</protein>
<comment type="caution">
    <text evidence="6">The sequence shown here is derived from an EMBL/GenBank/DDBJ whole genome shotgun (WGS) entry which is preliminary data.</text>
</comment>
<accession>A0A3M7S822</accession>